<dbReference type="InterPro" id="IPR050570">
    <property type="entry name" value="Cell_wall_metabolism_enzyme"/>
</dbReference>
<dbReference type="SUPFAM" id="SSF51261">
    <property type="entry name" value="Duplicated hybrid motif"/>
    <property type="match status" value="1"/>
</dbReference>
<dbReference type="Proteomes" id="UP001501725">
    <property type="component" value="Unassembled WGS sequence"/>
</dbReference>
<dbReference type="InterPro" id="IPR016047">
    <property type="entry name" value="M23ase_b-sheet_dom"/>
</dbReference>
<gene>
    <name evidence="2" type="ORF">GCM10023184_42930</name>
</gene>
<dbReference type="Gene3D" id="2.70.70.10">
    <property type="entry name" value="Glucose Permease (Domain IIA)"/>
    <property type="match status" value="1"/>
</dbReference>
<evidence type="ECO:0000259" key="1">
    <source>
        <dbReference type="Pfam" id="PF01551"/>
    </source>
</evidence>
<keyword evidence="3" id="KW-1185">Reference proteome</keyword>
<protein>
    <recommendedName>
        <fullName evidence="1">M23ase beta-sheet core domain-containing protein</fullName>
    </recommendedName>
</protein>
<evidence type="ECO:0000313" key="2">
    <source>
        <dbReference type="EMBL" id="GAA4343018.1"/>
    </source>
</evidence>
<reference evidence="3" key="1">
    <citation type="journal article" date="2019" name="Int. J. Syst. Evol. Microbiol.">
        <title>The Global Catalogue of Microorganisms (GCM) 10K type strain sequencing project: providing services to taxonomists for standard genome sequencing and annotation.</title>
        <authorList>
            <consortium name="The Broad Institute Genomics Platform"/>
            <consortium name="The Broad Institute Genome Sequencing Center for Infectious Disease"/>
            <person name="Wu L."/>
            <person name="Ma J."/>
        </authorList>
    </citation>
    <scope>NUCLEOTIDE SEQUENCE [LARGE SCALE GENOMIC DNA]</scope>
    <source>
        <strain evidence="3">JCM 17919</strain>
    </source>
</reference>
<dbReference type="InterPro" id="IPR011055">
    <property type="entry name" value="Dup_hybrid_motif"/>
</dbReference>
<dbReference type="RefSeq" id="WP_345258016.1">
    <property type="nucleotide sequence ID" value="NZ_BAABGY010000016.1"/>
</dbReference>
<organism evidence="2 3">
    <name type="scientific">Flaviaesturariibacter amylovorans</name>
    <dbReference type="NCBI Taxonomy" id="1084520"/>
    <lineage>
        <taxon>Bacteria</taxon>
        <taxon>Pseudomonadati</taxon>
        <taxon>Bacteroidota</taxon>
        <taxon>Chitinophagia</taxon>
        <taxon>Chitinophagales</taxon>
        <taxon>Chitinophagaceae</taxon>
        <taxon>Flaviaestuariibacter</taxon>
    </lineage>
</organism>
<feature type="domain" description="M23ase beta-sheet core" evidence="1">
    <location>
        <begin position="66"/>
        <end position="159"/>
    </location>
</feature>
<dbReference type="CDD" id="cd12797">
    <property type="entry name" value="M23_peptidase"/>
    <property type="match status" value="1"/>
</dbReference>
<dbReference type="PANTHER" id="PTHR21666">
    <property type="entry name" value="PEPTIDASE-RELATED"/>
    <property type="match status" value="1"/>
</dbReference>
<proteinExistence type="predicted"/>
<evidence type="ECO:0000313" key="3">
    <source>
        <dbReference type="Proteomes" id="UP001501725"/>
    </source>
</evidence>
<dbReference type="Pfam" id="PF01551">
    <property type="entry name" value="Peptidase_M23"/>
    <property type="match status" value="1"/>
</dbReference>
<name>A0ABP8HR61_9BACT</name>
<dbReference type="PANTHER" id="PTHR21666:SF294">
    <property type="entry name" value="PEPTIDASE M23"/>
    <property type="match status" value="1"/>
</dbReference>
<sequence>MSPVPYLLTLLLIASTLVSCGTQHRFATAAEAAADSSPVYRLPYEEGKRYRLVQGYNSWFSHRGRLGLDFKMKAGTPVLAAREGVVTRAVDSFSGHGLNRKYLGRANAVVVRHADGSHLLYAHLQTRSVLVRPGDSVRAGQPIGRSGNVGYSAFPHLHLIAWGPTPQGRRAIPTRFYTDKGILYLKPGRRYRAVKAGEGKEVF</sequence>
<accession>A0ABP8HR61</accession>
<comment type="caution">
    <text evidence="2">The sequence shown here is derived from an EMBL/GenBank/DDBJ whole genome shotgun (WGS) entry which is preliminary data.</text>
</comment>
<dbReference type="EMBL" id="BAABGY010000016">
    <property type="protein sequence ID" value="GAA4343018.1"/>
    <property type="molecule type" value="Genomic_DNA"/>
</dbReference>